<evidence type="ECO:0000256" key="1">
    <source>
        <dbReference type="SAM" id="SignalP"/>
    </source>
</evidence>
<sequence>MTDAMTDAVTGRLRRLACALLTAVLAGCAPAPAARPQAAGTVGTALVLRVGGDTGTPSSRQFAAMLPLTLRLTDAWGQAKVGRLPHAITARDGAPVHDPAPGEVYLWPSNGTIAVYYDDLGQTVPGPGLVRLGVVDAGLDRLASARGQVTVRFERR</sequence>
<dbReference type="Pfam" id="PF18050">
    <property type="entry name" value="Cyclophil_like2"/>
    <property type="match status" value="1"/>
</dbReference>
<organism evidence="3 4">
    <name type="scientific">Nonomuraea monospora</name>
    <dbReference type="NCBI Taxonomy" id="568818"/>
    <lineage>
        <taxon>Bacteria</taxon>
        <taxon>Bacillati</taxon>
        <taxon>Actinomycetota</taxon>
        <taxon>Actinomycetes</taxon>
        <taxon>Streptosporangiales</taxon>
        <taxon>Streptosporangiaceae</taxon>
        <taxon>Nonomuraea</taxon>
    </lineage>
</organism>
<evidence type="ECO:0000313" key="3">
    <source>
        <dbReference type="EMBL" id="GAA2214503.1"/>
    </source>
</evidence>
<feature type="chain" id="PRO_5046692053" description="Cyclophilin-like domain-containing protein" evidence="1">
    <location>
        <begin position="34"/>
        <end position="156"/>
    </location>
</feature>
<accession>A0ABN3CYA6</accession>
<feature type="domain" description="Cyclophilin-like" evidence="2">
    <location>
        <begin position="56"/>
        <end position="154"/>
    </location>
</feature>
<proteinExistence type="predicted"/>
<dbReference type="SUPFAM" id="SSF50891">
    <property type="entry name" value="Cyclophilin-like"/>
    <property type="match status" value="1"/>
</dbReference>
<feature type="signal peptide" evidence="1">
    <location>
        <begin position="1"/>
        <end position="33"/>
    </location>
</feature>
<dbReference type="InterPro" id="IPR029000">
    <property type="entry name" value="Cyclophilin-like_dom_sf"/>
</dbReference>
<keyword evidence="4" id="KW-1185">Reference proteome</keyword>
<reference evidence="3 4" key="1">
    <citation type="journal article" date="2019" name="Int. J. Syst. Evol. Microbiol.">
        <title>The Global Catalogue of Microorganisms (GCM) 10K type strain sequencing project: providing services to taxonomists for standard genome sequencing and annotation.</title>
        <authorList>
            <consortium name="The Broad Institute Genomics Platform"/>
            <consortium name="The Broad Institute Genome Sequencing Center for Infectious Disease"/>
            <person name="Wu L."/>
            <person name="Ma J."/>
        </authorList>
    </citation>
    <scope>NUCLEOTIDE SEQUENCE [LARGE SCALE GENOMIC DNA]</scope>
    <source>
        <strain evidence="3 4">JCM 16114</strain>
    </source>
</reference>
<comment type="caution">
    <text evidence="3">The sequence shown here is derived from an EMBL/GenBank/DDBJ whole genome shotgun (WGS) entry which is preliminary data.</text>
</comment>
<dbReference type="InterPro" id="IPR041183">
    <property type="entry name" value="Cyclophilin-like"/>
</dbReference>
<dbReference type="Proteomes" id="UP001499843">
    <property type="component" value="Unassembled WGS sequence"/>
</dbReference>
<protein>
    <recommendedName>
        <fullName evidence="2">Cyclophilin-like domain-containing protein</fullName>
    </recommendedName>
</protein>
<name>A0ABN3CYA6_9ACTN</name>
<keyword evidence="1" id="KW-0732">Signal</keyword>
<dbReference type="EMBL" id="BAAAQX010000041">
    <property type="protein sequence ID" value="GAA2214503.1"/>
    <property type="molecule type" value="Genomic_DNA"/>
</dbReference>
<gene>
    <name evidence="3" type="ORF">GCM10009850_099680</name>
</gene>
<dbReference type="Gene3D" id="2.40.100.20">
    <property type="match status" value="1"/>
</dbReference>
<evidence type="ECO:0000313" key="4">
    <source>
        <dbReference type="Proteomes" id="UP001499843"/>
    </source>
</evidence>
<evidence type="ECO:0000259" key="2">
    <source>
        <dbReference type="Pfam" id="PF18050"/>
    </source>
</evidence>